<evidence type="ECO:0000313" key="1">
    <source>
        <dbReference type="EMBL" id="CAG8658156.1"/>
    </source>
</evidence>
<reference evidence="1" key="1">
    <citation type="submission" date="2021-06" db="EMBL/GenBank/DDBJ databases">
        <authorList>
            <person name="Kallberg Y."/>
            <person name="Tangrot J."/>
            <person name="Rosling A."/>
        </authorList>
    </citation>
    <scope>NUCLEOTIDE SEQUENCE</scope>
    <source>
        <strain evidence="1">28 12/20/2015</strain>
    </source>
</reference>
<accession>A0ACA9NIT7</accession>
<proteinExistence type="predicted"/>
<organism evidence="1 2">
    <name type="scientific">Cetraspora pellucida</name>
    <dbReference type="NCBI Taxonomy" id="1433469"/>
    <lineage>
        <taxon>Eukaryota</taxon>
        <taxon>Fungi</taxon>
        <taxon>Fungi incertae sedis</taxon>
        <taxon>Mucoromycota</taxon>
        <taxon>Glomeromycotina</taxon>
        <taxon>Glomeromycetes</taxon>
        <taxon>Diversisporales</taxon>
        <taxon>Gigasporaceae</taxon>
        <taxon>Cetraspora</taxon>
    </lineage>
</organism>
<dbReference type="EMBL" id="CAJVPW010014984">
    <property type="protein sequence ID" value="CAG8658156.1"/>
    <property type="molecule type" value="Genomic_DNA"/>
</dbReference>
<comment type="caution">
    <text evidence="1">The sequence shown here is derived from an EMBL/GenBank/DDBJ whole genome shotgun (WGS) entry which is preliminary data.</text>
</comment>
<name>A0ACA9NIT7_9GLOM</name>
<gene>
    <name evidence="1" type="ORF">SPELUC_LOCUS9167</name>
</gene>
<feature type="non-terminal residue" evidence="1">
    <location>
        <position position="263"/>
    </location>
</feature>
<dbReference type="Proteomes" id="UP000789366">
    <property type="component" value="Unassembled WGS sequence"/>
</dbReference>
<evidence type="ECO:0000313" key="2">
    <source>
        <dbReference type="Proteomes" id="UP000789366"/>
    </source>
</evidence>
<keyword evidence="2" id="KW-1185">Reference proteome</keyword>
<protein>
    <submittedName>
        <fullName evidence="1">12681_t:CDS:1</fullName>
    </submittedName>
</protein>
<sequence length="263" mass="29928">MMKIKEKWVSAYTSKVMHFGVMTTQHVKGAHSIMKYAIETLGSLTKAFNSLDSINIDPLLTQDNKDRLGQLLGKVSQFALNKIKNEFISITTYEACLYGQQKSALLNQLDDILTVLEVNLSNIKNVKKELTKSASFSQCISTLHIKDQCSKILLNYRIPINDIDQIYNPLSDGNCGFCTLAMAISRNKENWDLIKLVMNNQLNKRIEVYKDWLGYNTDLLKQILESRALPCESSLWFLSPDCAQLAANTFQFPLLCLTRKMNK</sequence>